<dbReference type="HOGENOM" id="CLU_1456454_0_0_1"/>
<dbReference type="AlphaFoldDB" id="A0A0D9VV08"/>
<evidence type="ECO:0000313" key="1">
    <source>
        <dbReference type="EnsemblPlants" id="LPERR03G17700.1"/>
    </source>
</evidence>
<reference evidence="2" key="2">
    <citation type="submission" date="2013-12" db="EMBL/GenBank/DDBJ databases">
        <authorList>
            <person name="Yu Y."/>
            <person name="Lee S."/>
            <person name="de Baynast K."/>
            <person name="Wissotski M."/>
            <person name="Liu L."/>
            <person name="Talag J."/>
            <person name="Goicoechea J."/>
            <person name="Angelova A."/>
            <person name="Jetty R."/>
            <person name="Kudrna D."/>
            <person name="Golser W."/>
            <person name="Rivera L."/>
            <person name="Zhang J."/>
            <person name="Wing R."/>
        </authorList>
    </citation>
    <scope>NUCLEOTIDE SEQUENCE</scope>
</reference>
<name>A0A0D9VV08_9ORYZ</name>
<reference evidence="1 2" key="1">
    <citation type="submission" date="2012-08" db="EMBL/GenBank/DDBJ databases">
        <title>Oryza genome evolution.</title>
        <authorList>
            <person name="Wing R.A."/>
        </authorList>
    </citation>
    <scope>NUCLEOTIDE SEQUENCE</scope>
</reference>
<proteinExistence type="predicted"/>
<sequence length="186" mass="21061">MEMSCGAGRDAVELVIGSRRRQWRRRSPAASAWNPGSATEVIASVTFHVDMFTADCAWRSGWTLEEEKQSVLSAVRSSSDTKLQTSMHKEEVGEYYKSKHKKIGRYLTSLRARCEEQGERLDEIAADAKSINRRLDALEAFLESDLQTMGEQMRKMATQEKATAMDLIEFMEQHLSKPPDPDPFAL</sequence>
<dbReference type="EnsemblPlants" id="LPERR03G17700.1">
    <property type="protein sequence ID" value="LPERR03G17700.1"/>
    <property type="gene ID" value="LPERR03G17700"/>
</dbReference>
<dbReference type="Gramene" id="LPERR03G17700.1">
    <property type="protein sequence ID" value="LPERR03G17700.1"/>
    <property type="gene ID" value="LPERR03G17700"/>
</dbReference>
<dbReference type="Proteomes" id="UP000032180">
    <property type="component" value="Chromosome 3"/>
</dbReference>
<reference evidence="1" key="3">
    <citation type="submission" date="2015-04" db="UniProtKB">
        <authorList>
            <consortium name="EnsemblPlants"/>
        </authorList>
    </citation>
    <scope>IDENTIFICATION</scope>
</reference>
<protein>
    <submittedName>
        <fullName evidence="1">Uncharacterized protein</fullName>
    </submittedName>
</protein>
<accession>A0A0D9VV08</accession>
<organism evidence="1 2">
    <name type="scientific">Leersia perrieri</name>
    <dbReference type="NCBI Taxonomy" id="77586"/>
    <lineage>
        <taxon>Eukaryota</taxon>
        <taxon>Viridiplantae</taxon>
        <taxon>Streptophyta</taxon>
        <taxon>Embryophyta</taxon>
        <taxon>Tracheophyta</taxon>
        <taxon>Spermatophyta</taxon>
        <taxon>Magnoliopsida</taxon>
        <taxon>Liliopsida</taxon>
        <taxon>Poales</taxon>
        <taxon>Poaceae</taxon>
        <taxon>BOP clade</taxon>
        <taxon>Oryzoideae</taxon>
        <taxon>Oryzeae</taxon>
        <taxon>Oryzinae</taxon>
        <taxon>Leersia</taxon>
    </lineage>
</organism>
<evidence type="ECO:0000313" key="2">
    <source>
        <dbReference type="Proteomes" id="UP000032180"/>
    </source>
</evidence>
<keyword evidence="2" id="KW-1185">Reference proteome</keyword>